<evidence type="ECO:0000313" key="5">
    <source>
        <dbReference type="Proteomes" id="UP000244902"/>
    </source>
</evidence>
<proteinExistence type="predicted"/>
<dbReference type="GO" id="GO:0004672">
    <property type="term" value="F:protein kinase activity"/>
    <property type="evidence" value="ECO:0007669"/>
    <property type="project" value="UniProtKB-ARBA"/>
</dbReference>
<keyword evidence="2" id="KW-0597">Phosphoprotein</keyword>
<name>A0A2U8H365_9RHOO</name>
<protein>
    <recommendedName>
        <fullName evidence="3">HPt domain-containing protein</fullName>
    </recommendedName>
</protein>
<sequence>MDENARFEPILDLPALDELHQLLGADLCDIAAQLLAQLPAQFDDVCAASAAGDFVALRSAAHSIKGSVGNMGGVALSRAAAALEKAALQHDAALVARLMEQIRSLLPETLVAFKAFVRERCED</sequence>
<gene>
    <name evidence="4" type="ORF">CEW87_14130</name>
</gene>
<evidence type="ECO:0000256" key="1">
    <source>
        <dbReference type="ARBA" id="ARBA00023012"/>
    </source>
</evidence>
<dbReference type="EMBL" id="CP022188">
    <property type="protein sequence ID" value="AWI80397.1"/>
    <property type="molecule type" value="Genomic_DNA"/>
</dbReference>
<dbReference type="SMART" id="SM00073">
    <property type="entry name" value="HPT"/>
    <property type="match status" value="1"/>
</dbReference>
<accession>A0A2U8H365</accession>
<dbReference type="InterPro" id="IPR036641">
    <property type="entry name" value="HPT_dom_sf"/>
</dbReference>
<dbReference type="RefSeq" id="WP_108973957.1">
    <property type="nucleotide sequence ID" value="NZ_CP022188.1"/>
</dbReference>
<organism evidence="4 5">
    <name type="scientific">Parazoarcus communis</name>
    <dbReference type="NCBI Taxonomy" id="41977"/>
    <lineage>
        <taxon>Bacteria</taxon>
        <taxon>Pseudomonadati</taxon>
        <taxon>Pseudomonadota</taxon>
        <taxon>Betaproteobacteria</taxon>
        <taxon>Rhodocyclales</taxon>
        <taxon>Zoogloeaceae</taxon>
        <taxon>Parazoarcus</taxon>
    </lineage>
</organism>
<dbReference type="GO" id="GO:0000160">
    <property type="term" value="P:phosphorelay signal transduction system"/>
    <property type="evidence" value="ECO:0007669"/>
    <property type="project" value="UniProtKB-KW"/>
</dbReference>
<dbReference type="Pfam" id="PF01627">
    <property type="entry name" value="Hpt"/>
    <property type="match status" value="1"/>
</dbReference>
<dbReference type="AlphaFoldDB" id="A0A2U8H365"/>
<evidence type="ECO:0000256" key="2">
    <source>
        <dbReference type="PROSITE-ProRule" id="PRU00110"/>
    </source>
</evidence>
<evidence type="ECO:0000313" key="4">
    <source>
        <dbReference type="EMBL" id="AWI80397.1"/>
    </source>
</evidence>
<reference evidence="4 5" key="1">
    <citation type="submission" date="2017-06" db="EMBL/GenBank/DDBJ databases">
        <title>Azoarcus sp. TSNA42 complete genome sequence.</title>
        <authorList>
            <person name="Woo J.-H."/>
            <person name="Kim H.-S."/>
        </authorList>
    </citation>
    <scope>NUCLEOTIDE SEQUENCE [LARGE SCALE GENOMIC DNA]</scope>
    <source>
        <strain evidence="4 5">TSNA42</strain>
    </source>
</reference>
<dbReference type="InterPro" id="IPR008207">
    <property type="entry name" value="Sig_transdc_His_kin_Hpt_dom"/>
</dbReference>
<dbReference type="PROSITE" id="PS50894">
    <property type="entry name" value="HPT"/>
    <property type="match status" value="1"/>
</dbReference>
<feature type="modified residue" description="Phosphohistidine" evidence="2">
    <location>
        <position position="62"/>
    </location>
</feature>
<dbReference type="Proteomes" id="UP000244902">
    <property type="component" value="Chromosome"/>
</dbReference>
<dbReference type="Gene3D" id="1.20.120.160">
    <property type="entry name" value="HPT domain"/>
    <property type="match status" value="1"/>
</dbReference>
<keyword evidence="1" id="KW-0902">Two-component regulatory system</keyword>
<evidence type="ECO:0000259" key="3">
    <source>
        <dbReference type="PROSITE" id="PS50894"/>
    </source>
</evidence>
<feature type="domain" description="HPt" evidence="3">
    <location>
        <begin position="23"/>
        <end position="120"/>
    </location>
</feature>
<dbReference type="SUPFAM" id="SSF47226">
    <property type="entry name" value="Histidine-containing phosphotransfer domain, HPT domain"/>
    <property type="match status" value="1"/>
</dbReference>